<dbReference type="PROSITE" id="PS50930">
    <property type="entry name" value="HTH_LYTTR"/>
    <property type="match status" value="1"/>
</dbReference>
<dbReference type="EMBL" id="JAKOAV010000010">
    <property type="protein sequence ID" value="MDF9408094.1"/>
    <property type="molecule type" value="Genomic_DNA"/>
</dbReference>
<reference evidence="6" key="1">
    <citation type="submission" date="2022-02" db="EMBL/GenBank/DDBJ databases">
        <authorList>
            <person name="Leng L."/>
        </authorList>
    </citation>
    <scope>NUCLEOTIDE SEQUENCE</scope>
    <source>
        <strain evidence="6">JI</strain>
    </source>
</reference>
<dbReference type="RefSeq" id="WP_277443380.1">
    <property type="nucleotide sequence ID" value="NZ_JAKOAV010000010.1"/>
</dbReference>
<evidence type="ECO:0000256" key="3">
    <source>
        <dbReference type="PROSITE-ProRule" id="PRU00169"/>
    </source>
</evidence>
<dbReference type="SMART" id="SM00850">
    <property type="entry name" value="LytTR"/>
    <property type="match status" value="1"/>
</dbReference>
<accession>A0A9X4JT40</accession>
<evidence type="ECO:0000256" key="2">
    <source>
        <dbReference type="ARBA" id="ARBA00024867"/>
    </source>
</evidence>
<name>A0A9X4JT40_9FIRM</name>
<organism evidence="6 7">
    <name type="scientific">Pelotomaculum isophthalicicum JI</name>
    <dbReference type="NCBI Taxonomy" id="947010"/>
    <lineage>
        <taxon>Bacteria</taxon>
        <taxon>Bacillati</taxon>
        <taxon>Bacillota</taxon>
        <taxon>Clostridia</taxon>
        <taxon>Eubacteriales</taxon>
        <taxon>Desulfotomaculaceae</taxon>
        <taxon>Pelotomaculum</taxon>
    </lineage>
</organism>
<dbReference type="SMART" id="SM00448">
    <property type="entry name" value="REC"/>
    <property type="match status" value="1"/>
</dbReference>
<evidence type="ECO:0000256" key="1">
    <source>
        <dbReference type="ARBA" id="ARBA00018672"/>
    </source>
</evidence>
<dbReference type="InterPro" id="IPR001789">
    <property type="entry name" value="Sig_transdc_resp-reg_receiver"/>
</dbReference>
<gene>
    <name evidence="6" type="ORF">L7E55_06930</name>
</gene>
<dbReference type="InterPro" id="IPR046947">
    <property type="entry name" value="LytR-like"/>
</dbReference>
<dbReference type="InterPro" id="IPR011006">
    <property type="entry name" value="CheY-like_superfamily"/>
</dbReference>
<protein>
    <recommendedName>
        <fullName evidence="1">Stage 0 sporulation protein A homolog</fullName>
    </recommendedName>
</protein>
<feature type="domain" description="HTH LytTR-type" evidence="5">
    <location>
        <begin position="149"/>
        <end position="219"/>
    </location>
</feature>
<dbReference type="InterPro" id="IPR007492">
    <property type="entry name" value="LytTR_DNA-bd_dom"/>
</dbReference>
<comment type="caution">
    <text evidence="6">The sequence shown here is derived from an EMBL/GenBank/DDBJ whole genome shotgun (WGS) entry which is preliminary data.</text>
</comment>
<dbReference type="Proteomes" id="UP001154312">
    <property type="component" value="Unassembled WGS sequence"/>
</dbReference>
<dbReference type="PANTHER" id="PTHR37299">
    <property type="entry name" value="TRANSCRIPTIONAL REGULATOR-RELATED"/>
    <property type="match status" value="1"/>
</dbReference>
<feature type="domain" description="Response regulatory" evidence="4">
    <location>
        <begin position="7"/>
        <end position="121"/>
    </location>
</feature>
<evidence type="ECO:0000259" key="5">
    <source>
        <dbReference type="PROSITE" id="PS50930"/>
    </source>
</evidence>
<dbReference type="PANTHER" id="PTHR37299:SF1">
    <property type="entry name" value="STAGE 0 SPORULATION PROTEIN A HOMOLOG"/>
    <property type="match status" value="1"/>
</dbReference>
<dbReference type="PROSITE" id="PS50110">
    <property type="entry name" value="RESPONSE_REGULATORY"/>
    <property type="match status" value="1"/>
</dbReference>
<dbReference type="Pfam" id="PF00072">
    <property type="entry name" value="Response_reg"/>
    <property type="match status" value="1"/>
</dbReference>
<comment type="function">
    <text evidence="2">May play the central regulatory role in sporulation. It may be an element of the effector pathway responsible for the activation of sporulation genes in response to nutritional stress. Spo0A may act in concert with spo0H (a sigma factor) to control the expression of some genes that are critical to the sporulation process.</text>
</comment>
<evidence type="ECO:0000259" key="4">
    <source>
        <dbReference type="PROSITE" id="PS50110"/>
    </source>
</evidence>
<dbReference type="Gene3D" id="3.40.50.2300">
    <property type="match status" value="1"/>
</dbReference>
<dbReference type="Pfam" id="PF04397">
    <property type="entry name" value="LytTR"/>
    <property type="match status" value="1"/>
</dbReference>
<keyword evidence="3" id="KW-0597">Phosphoprotein</keyword>
<sequence>MGEPELKVVIAEDDEPICNLLKNYLSSFEEVAVVGTAADGEKLIEVVKATSPDAVFVDIQMPGIDGLSAVHQLQNEFTSLFAVFVSAHTHYAVDAFNMDAADFLAKPFTRERVGKALQKLKRFKKMIDKTRNNNTSATNMAETDNSNQIMLKCGHGIVLVEKENIIFVEKLGKKSIVHTTRGSFETAHSLVTFEKSLNKPNFFRCHKSFIINVKLVEKISPYADRAYEISFYNYNQTVTMRREKFEEFCSLFNGNTL</sequence>
<keyword evidence="6" id="KW-0238">DNA-binding</keyword>
<evidence type="ECO:0000313" key="7">
    <source>
        <dbReference type="Proteomes" id="UP001154312"/>
    </source>
</evidence>
<dbReference type="Gene3D" id="2.40.50.1020">
    <property type="entry name" value="LytTr DNA-binding domain"/>
    <property type="match status" value="1"/>
</dbReference>
<dbReference type="GO" id="GO:0000156">
    <property type="term" value="F:phosphorelay response regulator activity"/>
    <property type="evidence" value="ECO:0007669"/>
    <property type="project" value="InterPro"/>
</dbReference>
<evidence type="ECO:0000313" key="6">
    <source>
        <dbReference type="EMBL" id="MDF9408094.1"/>
    </source>
</evidence>
<dbReference type="AlphaFoldDB" id="A0A9X4JT40"/>
<dbReference type="GO" id="GO:0003677">
    <property type="term" value="F:DNA binding"/>
    <property type="evidence" value="ECO:0007669"/>
    <property type="project" value="UniProtKB-KW"/>
</dbReference>
<feature type="modified residue" description="4-aspartylphosphate" evidence="3">
    <location>
        <position position="58"/>
    </location>
</feature>
<proteinExistence type="predicted"/>
<keyword evidence="7" id="KW-1185">Reference proteome</keyword>
<dbReference type="SUPFAM" id="SSF52172">
    <property type="entry name" value="CheY-like"/>
    <property type="match status" value="1"/>
</dbReference>